<dbReference type="Proteomes" id="UP000269721">
    <property type="component" value="Unassembled WGS sequence"/>
</dbReference>
<feature type="region of interest" description="Disordered" evidence="1">
    <location>
        <begin position="29"/>
        <end position="60"/>
    </location>
</feature>
<reference evidence="4" key="1">
    <citation type="journal article" date="2018" name="Nat. Microbiol.">
        <title>Leveraging single-cell genomics to expand the fungal tree of life.</title>
        <authorList>
            <person name="Ahrendt S.R."/>
            <person name="Quandt C.A."/>
            <person name="Ciobanu D."/>
            <person name="Clum A."/>
            <person name="Salamov A."/>
            <person name="Andreopoulos B."/>
            <person name="Cheng J.F."/>
            <person name="Woyke T."/>
            <person name="Pelin A."/>
            <person name="Henrissat B."/>
            <person name="Reynolds N.K."/>
            <person name="Benny G.L."/>
            <person name="Smith M.E."/>
            <person name="James T.Y."/>
            <person name="Grigoriev I.V."/>
        </authorList>
    </citation>
    <scope>NUCLEOTIDE SEQUENCE [LARGE SCALE GENOMIC DNA]</scope>
</reference>
<dbReference type="InterPro" id="IPR025110">
    <property type="entry name" value="AMP-bd_C"/>
</dbReference>
<protein>
    <recommendedName>
        <fullName evidence="2">AMP-binding enzyme C-terminal domain-containing protein</fullName>
    </recommendedName>
</protein>
<dbReference type="EMBL" id="KZ995618">
    <property type="protein sequence ID" value="RKO90310.1"/>
    <property type="molecule type" value="Genomic_DNA"/>
</dbReference>
<name>A0A4P9WGY4_9FUNG</name>
<sequence>MMGVLNCMTLIPQSSTQYRPHVRTVFGGAAASPSSSEQAHGCLPEQGNLTEDPLAASPSQGGVRWSIGVEVTGEAVVVSAIPKTTPQNPDQFIAALAEAIKSGIGKFAGAKQIILVPELPKTRLGNIWEI</sequence>
<evidence type="ECO:0000313" key="4">
    <source>
        <dbReference type="Proteomes" id="UP000269721"/>
    </source>
</evidence>
<feature type="domain" description="AMP-binding enzyme C-terminal" evidence="2">
    <location>
        <begin position="70"/>
        <end position="125"/>
    </location>
</feature>
<gene>
    <name evidence="3" type="ORF">BDK51DRAFT_28427</name>
</gene>
<accession>A0A4P9WGY4</accession>
<organism evidence="3 4">
    <name type="scientific">Blyttiomyces helicus</name>
    <dbReference type="NCBI Taxonomy" id="388810"/>
    <lineage>
        <taxon>Eukaryota</taxon>
        <taxon>Fungi</taxon>
        <taxon>Fungi incertae sedis</taxon>
        <taxon>Chytridiomycota</taxon>
        <taxon>Chytridiomycota incertae sedis</taxon>
        <taxon>Chytridiomycetes</taxon>
        <taxon>Chytridiomycetes incertae sedis</taxon>
        <taxon>Blyttiomyces</taxon>
    </lineage>
</organism>
<evidence type="ECO:0000313" key="3">
    <source>
        <dbReference type="EMBL" id="RKO90310.1"/>
    </source>
</evidence>
<keyword evidence="4" id="KW-1185">Reference proteome</keyword>
<dbReference type="AlphaFoldDB" id="A0A4P9WGY4"/>
<dbReference type="Pfam" id="PF13193">
    <property type="entry name" value="AMP-binding_C"/>
    <property type="match status" value="1"/>
</dbReference>
<evidence type="ECO:0000256" key="1">
    <source>
        <dbReference type="SAM" id="MobiDB-lite"/>
    </source>
</evidence>
<evidence type="ECO:0000259" key="2">
    <source>
        <dbReference type="Pfam" id="PF13193"/>
    </source>
</evidence>
<proteinExistence type="predicted"/>